<organism evidence="1 2">
    <name type="scientific">Veronia nyctiphanis</name>
    <dbReference type="NCBI Taxonomy" id="1278244"/>
    <lineage>
        <taxon>Bacteria</taxon>
        <taxon>Pseudomonadati</taxon>
        <taxon>Pseudomonadota</taxon>
        <taxon>Gammaproteobacteria</taxon>
        <taxon>Vibrionales</taxon>
        <taxon>Vibrionaceae</taxon>
        <taxon>Veronia</taxon>
    </lineage>
</organism>
<name>A0A4V1LT96_9GAMM</name>
<evidence type="ECO:0000313" key="2">
    <source>
        <dbReference type="Proteomes" id="UP000290287"/>
    </source>
</evidence>
<dbReference type="Proteomes" id="UP000290287">
    <property type="component" value="Unassembled WGS sequence"/>
</dbReference>
<gene>
    <name evidence="1" type="ORF">CS022_02130</name>
</gene>
<reference evidence="1 2" key="1">
    <citation type="submission" date="2017-10" db="EMBL/GenBank/DDBJ databases">
        <title>Nyctiphanis sp. nov., isolated from the stomach of the euphausiid Nyctiphanes simplex (Hansen, 1911) in the Gulf of California.</title>
        <authorList>
            <person name="Gomez-Gil B."/>
            <person name="Aguilar-Mendez M."/>
            <person name="Lopez-Cortes A."/>
            <person name="Gomez-Gutierrez J."/>
            <person name="Roque A."/>
            <person name="Lang E."/>
            <person name="Gonzalez-Castillo A."/>
        </authorList>
    </citation>
    <scope>NUCLEOTIDE SEQUENCE [LARGE SCALE GENOMIC DNA]</scope>
    <source>
        <strain evidence="1 2">CAIM 600</strain>
    </source>
</reference>
<dbReference type="AlphaFoldDB" id="A0A4V1LT96"/>
<sequence length="120" mass="13367">MKNLSIVRKLILGTSFLAILIAGTVTWVTVNKITQLAKDNANNALSAQVSEKAEFAHGYFQRYQAMVDVFLANQDLKSFAEERQNNSASYDTPLFEKIHTNIKVVSGLDPKLITTFFLIG</sequence>
<dbReference type="EMBL" id="PEIB01000002">
    <property type="protein sequence ID" value="RXJ74428.1"/>
    <property type="molecule type" value="Genomic_DNA"/>
</dbReference>
<comment type="caution">
    <text evidence="1">The sequence shown here is derived from an EMBL/GenBank/DDBJ whole genome shotgun (WGS) entry which is preliminary data.</text>
</comment>
<dbReference type="RefSeq" id="WP_129120895.1">
    <property type="nucleotide sequence ID" value="NZ_PEIB01000002.1"/>
</dbReference>
<evidence type="ECO:0000313" key="1">
    <source>
        <dbReference type="EMBL" id="RXJ74428.1"/>
    </source>
</evidence>
<accession>A0A4V1LT96</accession>
<protein>
    <submittedName>
        <fullName evidence="1">Uncharacterized protein</fullName>
    </submittedName>
</protein>
<proteinExistence type="predicted"/>
<keyword evidence="2" id="KW-1185">Reference proteome</keyword>